<gene>
    <name evidence="1" type="ORF">GCM10010502_57410</name>
    <name evidence="2" type="ORF">HS99_0005415</name>
</gene>
<sequence>MDEEAICWAAGAEVPSRWAELIEDVYDRSHSTWGVDFGHHHGMTWTLPPLEPGDHCELPVVAAAWAPVTDETANTWYAVLASSTDLLRQATDRI</sequence>
<dbReference type="OrthoDB" id="4194220at2"/>
<dbReference type="EMBL" id="BMUB01000017">
    <property type="protein sequence ID" value="GGU95968.1"/>
    <property type="molecule type" value="Genomic_DNA"/>
</dbReference>
<dbReference type="RefSeq" id="WP_030555229.1">
    <property type="nucleotide sequence ID" value="NZ_BMUB01000017.1"/>
</dbReference>
<reference evidence="1" key="1">
    <citation type="journal article" date="2014" name="Int. J. Syst. Evol. Microbiol.">
        <title>Complete genome sequence of Corynebacterium casei LMG S-19264T (=DSM 44701T), isolated from a smear-ripened cheese.</title>
        <authorList>
            <consortium name="US DOE Joint Genome Institute (JGI-PGF)"/>
            <person name="Walter F."/>
            <person name="Albersmeier A."/>
            <person name="Kalinowski J."/>
            <person name="Ruckert C."/>
        </authorList>
    </citation>
    <scope>NUCLEOTIDE SEQUENCE</scope>
    <source>
        <strain evidence="1">JCM 4434</strain>
    </source>
</reference>
<dbReference type="AlphaFoldDB" id="A0A1E7N974"/>
<reference evidence="1" key="5">
    <citation type="submission" date="2020-09" db="EMBL/GenBank/DDBJ databases">
        <authorList>
            <person name="Sun Q."/>
            <person name="Ohkuma M."/>
        </authorList>
    </citation>
    <scope>NUCLEOTIDE SEQUENCE</scope>
    <source>
        <strain evidence="1">JCM 4434</strain>
    </source>
</reference>
<name>A0A1E7N974_KITAU</name>
<dbReference type="GeneID" id="97488689"/>
<comment type="caution">
    <text evidence="2">The sequence shown here is derived from an EMBL/GenBank/DDBJ whole genome shotgun (WGS) entry which is preliminary data.</text>
</comment>
<protein>
    <submittedName>
        <fullName evidence="2">Uncharacterized protein</fullName>
    </submittedName>
</protein>
<proteinExistence type="predicted"/>
<organism evidence="2 3">
    <name type="scientific">Kitasatospora aureofaciens</name>
    <name type="common">Streptomyces aureofaciens</name>
    <dbReference type="NCBI Taxonomy" id="1894"/>
    <lineage>
        <taxon>Bacteria</taxon>
        <taxon>Bacillati</taxon>
        <taxon>Actinomycetota</taxon>
        <taxon>Actinomycetes</taxon>
        <taxon>Kitasatosporales</taxon>
        <taxon>Streptomycetaceae</taxon>
        <taxon>Kitasatospora</taxon>
    </lineage>
</organism>
<evidence type="ECO:0000313" key="1">
    <source>
        <dbReference type="EMBL" id="GGU95968.1"/>
    </source>
</evidence>
<dbReference type="Proteomes" id="UP000037395">
    <property type="component" value="Unassembled WGS sequence"/>
</dbReference>
<evidence type="ECO:0000313" key="2">
    <source>
        <dbReference type="EMBL" id="OEV37241.1"/>
    </source>
</evidence>
<accession>A0A1E7N974</accession>
<keyword evidence="3" id="KW-1185">Reference proteome</keyword>
<accession>A0A8H9HX01</accession>
<dbReference type="Proteomes" id="UP000610124">
    <property type="component" value="Unassembled WGS sequence"/>
</dbReference>
<reference evidence="3" key="4">
    <citation type="submission" date="2016-08" db="EMBL/GenBank/DDBJ databases">
        <title>Sequencing, assembly and comparative genomics of S. aureofaciens ATCC 10762.</title>
        <authorList>
            <person name="Gradnigo J.S."/>
            <person name="Johnson N."/>
            <person name="Somerville G.A."/>
        </authorList>
    </citation>
    <scope>NUCLEOTIDE SEQUENCE [LARGE SCALE GENOMIC DNA]</scope>
    <source>
        <strain evidence="3">ATCC 10762 / DSM 40127 / CCM 3239 / JCM 4008 / LMG 5968 / NBRC 12843 / NCIMB 8234 / A-377</strain>
    </source>
</reference>
<reference evidence="2" key="3">
    <citation type="submission" date="2016-08" db="EMBL/GenBank/DDBJ databases">
        <title>Sequencing, Assembly and Comparative Genomics of S. aureofaciens ATCC 10762.</title>
        <authorList>
            <person name="Gradnigo J.S."/>
            <person name="Johnson N."/>
            <person name="Somerville G.A."/>
        </authorList>
    </citation>
    <scope>NUCLEOTIDE SEQUENCE [LARGE SCALE GENOMIC DNA]</scope>
    <source>
        <strain evidence="2">ATCC 10762</strain>
    </source>
</reference>
<evidence type="ECO:0000313" key="3">
    <source>
        <dbReference type="Proteomes" id="UP000037395"/>
    </source>
</evidence>
<reference evidence="2 3" key="2">
    <citation type="submission" date="2014-07" db="EMBL/GenBank/DDBJ databases">
        <authorList>
            <person name="Zhang J.E."/>
            <person name="Yang H."/>
            <person name="Guo J."/>
            <person name="Deng Z."/>
            <person name="Luo H."/>
            <person name="Luo M."/>
            <person name="Zhao B."/>
        </authorList>
    </citation>
    <scope>NUCLEOTIDE SEQUENCE [LARGE SCALE GENOMIC DNA]</scope>
    <source>
        <strain evidence="2">ATCC 10762</strain>
        <strain evidence="3">ATCC 10762 / DSM 40127 / CCM 3239 / JCM 4008 / LMG 5968 / NBRC 12843 / NCIMB 8234 / A-377</strain>
    </source>
</reference>
<dbReference type="EMBL" id="JPRF03000021">
    <property type="protein sequence ID" value="OEV37241.1"/>
    <property type="molecule type" value="Genomic_DNA"/>
</dbReference>